<dbReference type="AlphaFoldDB" id="A0A176K1E5"/>
<dbReference type="RefSeq" id="WP_068347318.1">
    <property type="nucleotide sequence ID" value="NZ_JFHK01000007.1"/>
</dbReference>
<feature type="transmembrane region" description="Helical" evidence="1">
    <location>
        <begin position="55"/>
        <end position="75"/>
    </location>
</feature>
<organism evidence="2 3">
    <name type="scientific">Kosmotoga arenicorallina S304</name>
    <dbReference type="NCBI Taxonomy" id="1453497"/>
    <lineage>
        <taxon>Bacteria</taxon>
        <taxon>Thermotogati</taxon>
        <taxon>Thermotogota</taxon>
        <taxon>Thermotogae</taxon>
        <taxon>Kosmotogales</taxon>
        <taxon>Kosmotogaceae</taxon>
        <taxon>Kosmotoga</taxon>
    </lineage>
</organism>
<dbReference type="OrthoDB" id="46840at2"/>
<keyword evidence="3" id="KW-1185">Reference proteome</keyword>
<comment type="caution">
    <text evidence="2">The sequence shown here is derived from an EMBL/GenBank/DDBJ whole genome shotgun (WGS) entry which is preliminary data.</text>
</comment>
<feature type="transmembrane region" description="Helical" evidence="1">
    <location>
        <begin position="87"/>
        <end position="107"/>
    </location>
</feature>
<accession>A0A176K1E5</accession>
<keyword evidence="1" id="KW-0472">Membrane</keyword>
<dbReference type="STRING" id="1453497.AT15_09780"/>
<protein>
    <recommendedName>
        <fullName evidence="4">DUF4149 domain-containing protein</fullName>
    </recommendedName>
</protein>
<evidence type="ECO:0000313" key="2">
    <source>
        <dbReference type="EMBL" id="OAA30708.1"/>
    </source>
</evidence>
<feature type="transmembrane region" description="Helical" evidence="1">
    <location>
        <begin position="12"/>
        <end position="34"/>
    </location>
</feature>
<dbReference type="EMBL" id="JFHK01000007">
    <property type="protein sequence ID" value="OAA30708.1"/>
    <property type="molecule type" value="Genomic_DNA"/>
</dbReference>
<sequence>MDIFLFFNRYLLILSFILWSGINITLGFFLIPLLRKKSIPEVRVLVFNLLRAFRRITYACWALMIGTVSLEYFYLDAHGHFESISDVLMLTGLVVFILHIIWSFYLFGIAKRNEYNPLSTTERDTGLLVGGGYFNNFLILSVIFIYAIVEILFYLNS</sequence>
<proteinExistence type="predicted"/>
<dbReference type="Proteomes" id="UP000077339">
    <property type="component" value="Unassembled WGS sequence"/>
</dbReference>
<keyword evidence="1" id="KW-0812">Transmembrane</keyword>
<feature type="transmembrane region" description="Helical" evidence="1">
    <location>
        <begin position="127"/>
        <end position="155"/>
    </location>
</feature>
<dbReference type="PATRIC" id="fig|1453497.3.peg.1939"/>
<evidence type="ECO:0008006" key="4">
    <source>
        <dbReference type="Google" id="ProtNLM"/>
    </source>
</evidence>
<evidence type="ECO:0000256" key="1">
    <source>
        <dbReference type="SAM" id="Phobius"/>
    </source>
</evidence>
<evidence type="ECO:0000313" key="3">
    <source>
        <dbReference type="Proteomes" id="UP000077339"/>
    </source>
</evidence>
<keyword evidence="1" id="KW-1133">Transmembrane helix</keyword>
<gene>
    <name evidence="2" type="ORF">AT15_09780</name>
</gene>
<reference evidence="2 3" key="1">
    <citation type="submission" date="2014-02" db="EMBL/GenBank/DDBJ databases">
        <title>Kosmotoga genome sequencing.</title>
        <authorList>
            <person name="Pollo S.M."/>
            <person name="Charchuk R."/>
            <person name="Nesbo C.L."/>
        </authorList>
    </citation>
    <scope>NUCLEOTIDE SEQUENCE [LARGE SCALE GENOMIC DNA]</scope>
    <source>
        <strain evidence="2 3">S304</strain>
    </source>
</reference>
<name>A0A176K1E5_9BACT</name>